<gene>
    <name evidence="2" type="ORF">H7K45_21425</name>
</gene>
<keyword evidence="3" id="KW-1185">Reference proteome</keyword>
<dbReference type="InterPro" id="IPR013022">
    <property type="entry name" value="Xyl_isomerase-like_TIM-brl"/>
</dbReference>
<organism evidence="2 3">
    <name type="scientific">Mycobacterium yunnanensis</name>
    <dbReference type="NCBI Taxonomy" id="368477"/>
    <lineage>
        <taxon>Bacteria</taxon>
        <taxon>Bacillati</taxon>
        <taxon>Actinomycetota</taxon>
        <taxon>Actinomycetes</taxon>
        <taxon>Mycobacteriales</taxon>
        <taxon>Mycobacteriaceae</taxon>
        <taxon>Mycobacterium</taxon>
    </lineage>
</organism>
<dbReference type="Proteomes" id="UP001141629">
    <property type="component" value="Unassembled WGS sequence"/>
</dbReference>
<protein>
    <submittedName>
        <fullName evidence="2">Sugar phosphate isomerase/epimerase</fullName>
    </submittedName>
</protein>
<dbReference type="RefSeq" id="WP_263997995.1">
    <property type="nucleotide sequence ID" value="NZ_JACKVK010000011.1"/>
</dbReference>
<evidence type="ECO:0000313" key="2">
    <source>
        <dbReference type="EMBL" id="MCV7423118.1"/>
    </source>
</evidence>
<reference evidence="2" key="1">
    <citation type="submission" date="2020-07" db="EMBL/GenBank/DDBJ databases">
        <authorList>
            <person name="Pettersson B.M.F."/>
            <person name="Behra P.R.K."/>
            <person name="Ramesh M."/>
            <person name="Das S."/>
            <person name="Dasgupta S."/>
            <person name="Kirsebom L.A."/>
        </authorList>
    </citation>
    <scope>NUCLEOTIDE SEQUENCE</scope>
    <source>
        <strain evidence="2">DSM 44838</strain>
    </source>
</reference>
<reference evidence="2" key="2">
    <citation type="journal article" date="2022" name="BMC Genomics">
        <title>Comparative genome analysis of mycobacteria focusing on tRNA and non-coding RNA.</title>
        <authorList>
            <person name="Behra P.R.K."/>
            <person name="Pettersson B.M.F."/>
            <person name="Ramesh M."/>
            <person name="Das S."/>
            <person name="Dasgupta S."/>
            <person name="Kirsebom L.A."/>
        </authorList>
    </citation>
    <scope>NUCLEOTIDE SEQUENCE</scope>
    <source>
        <strain evidence="2">DSM 44838</strain>
    </source>
</reference>
<dbReference type="GO" id="GO:0016853">
    <property type="term" value="F:isomerase activity"/>
    <property type="evidence" value="ECO:0007669"/>
    <property type="project" value="UniProtKB-KW"/>
</dbReference>
<dbReference type="InterPro" id="IPR050312">
    <property type="entry name" value="IolE/XylAMocC-like"/>
</dbReference>
<sequence length="269" mass="28176">MHPRVSLHQVAFLDEPTEAFLDHCRRIGVENVSLISSSLARSGEYDVARSAVDGGGPRVSALNHPFAVYPDLAQDTGSAVENLVAAIDLADGLGAPLVYLITGGRGTLNWEQAAGRFADLISQCAGHAAARGVALLVENASAFNADIHFVHTLADAITVAEVADVGLCIELHACWCEGGLAALLDKALPRTRLIQVSDYVLGDRSAPCRAVPGDGAIPLQDILAQLISAGYAGVFDVELVGPRIMAEGAREATERGARHLSNLLTRLGA</sequence>
<feature type="domain" description="Xylose isomerase-like TIM barrel" evidence="1">
    <location>
        <begin position="46"/>
        <end position="261"/>
    </location>
</feature>
<accession>A0A9X2YPL5</accession>
<name>A0A9X2YPL5_9MYCO</name>
<dbReference type="Pfam" id="PF01261">
    <property type="entry name" value="AP_endonuc_2"/>
    <property type="match status" value="1"/>
</dbReference>
<dbReference type="Gene3D" id="3.20.20.150">
    <property type="entry name" value="Divalent-metal-dependent TIM barrel enzymes"/>
    <property type="match status" value="1"/>
</dbReference>
<dbReference type="AlphaFoldDB" id="A0A9X2YPL5"/>
<evidence type="ECO:0000313" key="3">
    <source>
        <dbReference type="Proteomes" id="UP001141629"/>
    </source>
</evidence>
<dbReference type="PANTHER" id="PTHR12110:SF52">
    <property type="entry name" value="XYLOSE ISOMERASE"/>
    <property type="match status" value="1"/>
</dbReference>
<dbReference type="EMBL" id="JACKVK010000011">
    <property type="protein sequence ID" value="MCV7423118.1"/>
    <property type="molecule type" value="Genomic_DNA"/>
</dbReference>
<keyword evidence="2" id="KW-0413">Isomerase</keyword>
<comment type="caution">
    <text evidence="2">The sequence shown here is derived from an EMBL/GenBank/DDBJ whole genome shotgun (WGS) entry which is preliminary data.</text>
</comment>
<dbReference type="PANTHER" id="PTHR12110">
    <property type="entry name" value="HYDROXYPYRUVATE ISOMERASE"/>
    <property type="match status" value="1"/>
</dbReference>
<evidence type="ECO:0000259" key="1">
    <source>
        <dbReference type="Pfam" id="PF01261"/>
    </source>
</evidence>
<dbReference type="InterPro" id="IPR036237">
    <property type="entry name" value="Xyl_isomerase-like_sf"/>
</dbReference>
<dbReference type="SUPFAM" id="SSF51658">
    <property type="entry name" value="Xylose isomerase-like"/>
    <property type="match status" value="1"/>
</dbReference>
<proteinExistence type="predicted"/>